<evidence type="ECO:0000256" key="3">
    <source>
        <dbReference type="ARBA" id="ARBA00022723"/>
    </source>
</evidence>
<dbReference type="SUPFAM" id="SSF56300">
    <property type="entry name" value="Metallo-dependent phosphatases"/>
    <property type="match status" value="1"/>
</dbReference>
<dbReference type="InterPro" id="IPR043461">
    <property type="entry name" value="LpxH-like"/>
</dbReference>
<gene>
    <name evidence="7" type="ORF">F3F73_05240</name>
</gene>
<evidence type="ECO:0000256" key="1">
    <source>
        <dbReference type="ARBA" id="ARBA00022475"/>
    </source>
</evidence>
<evidence type="ECO:0000313" key="8">
    <source>
        <dbReference type="Proteomes" id="UP000422221"/>
    </source>
</evidence>
<accession>A0A7J4XLI0</accession>
<sequence>MYLRTYYPTVVLSDIHLGTQHSKTEEVTRFLKSINCDRLILNGDIIDGWHLQKSGLSKWKAKHTDFFKVIMKMMENFGTQVIYVRGNHDDFLDNLAPLNFYNIQIVKDCIYESHGRRYYVTHGDIFDTVTTRMKWLAKLGDTGYTFLLWLNKVYNARRMKQGKPYYSLSQSIKNKVKSAVSYVSDFEKELVTLARARKCDGVICGHIHHPANTYYDDIHYLNSGDWVETLSALTEDEDGNWSVRYFDSMSMPDRELKEKETEQITIAS</sequence>
<evidence type="ECO:0000256" key="4">
    <source>
        <dbReference type="ARBA" id="ARBA00023136"/>
    </source>
</evidence>
<keyword evidence="4" id="KW-0472">Membrane</keyword>
<organism evidence="7 8">
    <name type="scientific">Bacteroides salyersiae</name>
    <dbReference type="NCBI Taxonomy" id="291644"/>
    <lineage>
        <taxon>Bacteria</taxon>
        <taxon>Pseudomonadati</taxon>
        <taxon>Bacteroidota</taxon>
        <taxon>Bacteroidia</taxon>
        <taxon>Bacteroidales</taxon>
        <taxon>Bacteroidaceae</taxon>
        <taxon>Bacteroides</taxon>
    </lineage>
</organism>
<keyword evidence="3" id="KW-0479">Metal-binding</keyword>
<dbReference type="InterPro" id="IPR004843">
    <property type="entry name" value="Calcineurin-like_PHP"/>
</dbReference>
<dbReference type="EMBL" id="VWMK01000004">
    <property type="protein sequence ID" value="KAA3767808.1"/>
    <property type="molecule type" value="Genomic_DNA"/>
</dbReference>
<keyword evidence="1" id="KW-1003">Cell membrane</keyword>
<reference evidence="7 8" key="1">
    <citation type="journal article" date="2019" name="Nat. Med.">
        <title>A library of human gut bacterial isolates paired with longitudinal multiomics data enables mechanistic microbiome research.</title>
        <authorList>
            <person name="Poyet M."/>
            <person name="Groussin M."/>
            <person name="Gibbons S.M."/>
            <person name="Avila-Pacheco J."/>
            <person name="Jiang X."/>
            <person name="Kearney S.M."/>
            <person name="Perrotta A.R."/>
            <person name="Berdy B."/>
            <person name="Zhao S."/>
            <person name="Lieberman T.D."/>
            <person name="Swanson P.K."/>
            <person name="Smith M."/>
            <person name="Roesemann S."/>
            <person name="Alexander J.E."/>
            <person name="Rich S.A."/>
            <person name="Livny J."/>
            <person name="Vlamakis H."/>
            <person name="Clish C."/>
            <person name="Bullock K."/>
            <person name="Deik A."/>
            <person name="Scott J."/>
            <person name="Pierce K.A."/>
            <person name="Xavier R.J."/>
            <person name="Alm E.J."/>
        </authorList>
    </citation>
    <scope>NUCLEOTIDE SEQUENCE [LARGE SCALE GENOMIC DNA]</scope>
    <source>
        <strain evidence="7 8">BIOML-A10</strain>
    </source>
</reference>
<evidence type="ECO:0000313" key="7">
    <source>
        <dbReference type="EMBL" id="KAA3767808.1"/>
    </source>
</evidence>
<keyword evidence="5" id="KW-0464">Manganese</keyword>
<dbReference type="GO" id="GO:0046872">
    <property type="term" value="F:metal ion binding"/>
    <property type="evidence" value="ECO:0007669"/>
    <property type="project" value="UniProtKB-KW"/>
</dbReference>
<name>A0A7J4XLI0_9BACE</name>
<evidence type="ECO:0000256" key="2">
    <source>
        <dbReference type="ARBA" id="ARBA00022519"/>
    </source>
</evidence>
<dbReference type="PANTHER" id="PTHR34990:SF2">
    <property type="entry name" value="BLL8164 PROTEIN"/>
    <property type="match status" value="1"/>
</dbReference>
<dbReference type="Pfam" id="PF00149">
    <property type="entry name" value="Metallophos"/>
    <property type="match status" value="1"/>
</dbReference>
<dbReference type="Gene3D" id="3.60.21.10">
    <property type="match status" value="1"/>
</dbReference>
<evidence type="ECO:0000259" key="6">
    <source>
        <dbReference type="Pfam" id="PF00149"/>
    </source>
</evidence>
<dbReference type="GO" id="GO:0016020">
    <property type="term" value="C:membrane"/>
    <property type="evidence" value="ECO:0007669"/>
    <property type="project" value="GOC"/>
</dbReference>
<dbReference type="GO" id="GO:0009245">
    <property type="term" value="P:lipid A biosynthetic process"/>
    <property type="evidence" value="ECO:0007669"/>
    <property type="project" value="TreeGrafter"/>
</dbReference>
<feature type="domain" description="Calcineurin-like phosphoesterase" evidence="6">
    <location>
        <begin position="8"/>
        <end position="210"/>
    </location>
</feature>
<protein>
    <submittedName>
        <fullName evidence="7">UDP-2,3-diacylglucosamine diphosphatase</fullName>
    </submittedName>
</protein>
<proteinExistence type="predicted"/>
<dbReference type="RefSeq" id="WP_005923819.1">
    <property type="nucleotide sequence ID" value="NZ_CABKSE010000001.1"/>
</dbReference>
<dbReference type="Proteomes" id="UP000422221">
    <property type="component" value="Unassembled WGS sequence"/>
</dbReference>
<dbReference type="AlphaFoldDB" id="A0A7J4XLI0"/>
<dbReference type="InterPro" id="IPR029052">
    <property type="entry name" value="Metallo-depent_PP-like"/>
</dbReference>
<comment type="caution">
    <text evidence="7">The sequence shown here is derived from an EMBL/GenBank/DDBJ whole genome shotgun (WGS) entry which is preliminary data.</text>
</comment>
<dbReference type="CDD" id="cd07398">
    <property type="entry name" value="MPP_YbbF-LpxH"/>
    <property type="match status" value="1"/>
</dbReference>
<dbReference type="PANTHER" id="PTHR34990">
    <property type="entry name" value="UDP-2,3-DIACYLGLUCOSAMINE HYDROLASE-RELATED"/>
    <property type="match status" value="1"/>
</dbReference>
<dbReference type="GeneID" id="93116619"/>
<evidence type="ECO:0000256" key="5">
    <source>
        <dbReference type="ARBA" id="ARBA00023211"/>
    </source>
</evidence>
<dbReference type="GO" id="GO:0008758">
    <property type="term" value="F:UDP-2,3-diacylglucosamine hydrolase activity"/>
    <property type="evidence" value="ECO:0007669"/>
    <property type="project" value="TreeGrafter"/>
</dbReference>
<keyword evidence="2" id="KW-0997">Cell inner membrane</keyword>